<dbReference type="AlphaFoldDB" id="A0A8T1QQQ9"/>
<name>A0A8T1QQQ9_CARIL</name>
<protein>
    <submittedName>
        <fullName evidence="1">Uncharacterized protein</fullName>
    </submittedName>
</protein>
<dbReference type="EMBL" id="CM031812">
    <property type="protein sequence ID" value="KAG6656444.1"/>
    <property type="molecule type" value="Genomic_DNA"/>
</dbReference>
<proteinExistence type="predicted"/>
<evidence type="ECO:0000313" key="2">
    <source>
        <dbReference type="Proteomes" id="UP000811609"/>
    </source>
</evidence>
<reference evidence="1" key="1">
    <citation type="submission" date="2020-12" db="EMBL/GenBank/DDBJ databases">
        <title>WGS assembly of Carya illinoinensis cv. Pawnee.</title>
        <authorList>
            <person name="Platts A."/>
            <person name="Shu S."/>
            <person name="Wright S."/>
            <person name="Barry K."/>
            <person name="Edger P."/>
            <person name="Pires J.C."/>
            <person name="Schmutz J."/>
        </authorList>
    </citation>
    <scope>NUCLEOTIDE SEQUENCE</scope>
    <source>
        <tissue evidence="1">Leaf</tissue>
    </source>
</reference>
<evidence type="ECO:0000313" key="1">
    <source>
        <dbReference type="EMBL" id="KAG6656444.1"/>
    </source>
</evidence>
<accession>A0A8T1QQQ9</accession>
<keyword evidence="2" id="KW-1185">Reference proteome</keyword>
<gene>
    <name evidence="1" type="ORF">CIPAW_04G022900</name>
</gene>
<comment type="caution">
    <text evidence="1">The sequence shown here is derived from an EMBL/GenBank/DDBJ whole genome shotgun (WGS) entry which is preliminary data.</text>
</comment>
<dbReference type="Proteomes" id="UP000811609">
    <property type="component" value="Chromosome 4"/>
</dbReference>
<sequence>MPFLLHRTPLFTFCCRRSLVNPVFHPWICEEDMLALERKWQWRY</sequence>
<organism evidence="1 2">
    <name type="scientific">Carya illinoinensis</name>
    <name type="common">Pecan</name>
    <dbReference type="NCBI Taxonomy" id="32201"/>
    <lineage>
        <taxon>Eukaryota</taxon>
        <taxon>Viridiplantae</taxon>
        <taxon>Streptophyta</taxon>
        <taxon>Embryophyta</taxon>
        <taxon>Tracheophyta</taxon>
        <taxon>Spermatophyta</taxon>
        <taxon>Magnoliopsida</taxon>
        <taxon>eudicotyledons</taxon>
        <taxon>Gunneridae</taxon>
        <taxon>Pentapetalae</taxon>
        <taxon>rosids</taxon>
        <taxon>fabids</taxon>
        <taxon>Fagales</taxon>
        <taxon>Juglandaceae</taxon>
        <taxon>Carya</taxon>
    </lineage>
</organism>